<dbReference type="GO" id="GO:0016301">
    <property type="term" value="F:kinase activity"/>
    <property type="evidence" value="ECO:0007669"/>
    <property type="project" value="UniProtKB-KW"/>
</dbReference>
<dbReference type="PROSITE" id="PS51257">
    <property type="entry name" value="PROKAR_LIPOPROTEIN"/>
    <property type="match status" value="1"/>
</dbReference>
<organism evidence="2">
    <name type="scientific">Myoviridae sp. ctqfO1</name>
    <dbReference type="NCBI Taxonomy" id="2827710"/>
    <lineage>
        <taxon>Viruses</taxon>
        <taxon>Duplodnaviria</taxon>
        <taxon>Heunggongvirae</taxon>
        <taxon>Uroviricota</taxon>
        <taxon>Caudoviricetes</taxon>
    </lineage>
</organism>
<evidence type="ECO:0000313" key="2">
    <source>
        <dbReference type="EMBL" id="DAF57536.1"/>
    </source>
</evidence>
<dbReference type="EMBL" id="BK032734">
    <property type="protein sequence ID" value="DAF57536.1"/>
    <property type="molecule type" value="Genomic_DNA"/>
</dbReference>
<proteinExistence type="predicted"/>
<protein>
    <submittedName>
        <fullName evidence="2">Rho-associated protein kinase 1</fullName>
    </submittedName>
</protein>
<keyword evidence="2" id="KW-0418">Kinase</keyword>
<name>A0A8S5T348_9CAUD</name>
<accession>A0A8S5T348</accession>
<evidence type="ECO:0000256" key="1">
    <source>
        <dbReference type="SAM" id="Coils"/>
    </source>
</evidence>
<keyword evidence="2" id="KW-0808">Transferase</keyword>
<keyword evidence="1" id="KW-0175">Coiled coil</keyword>
<reference evidence="2" key="1">
    <citation type="journal article" date="2021" name="Proc. Natl. Acad. Sci. U.S.A.">
        <title>A Catalog of Tens of Thousands of Viruses from Human Metagenomes Reveals Hidden Associations with Chronic Diseases.</title>
        <authorList>
            <person name="Tisza M.J."/>
            <person name="Buck C.B."/>
        </authorList>
    </citation>
    <scope>NUCLEOTIDE SEQUENCE</scope>
    <source>
        <strain evidence="2">CtqfO1</strain>
    </source>
</reference>
<feature type="coiled-coil region" evidence="1">
    <location>
        <begin position="30"/>
        <end position="148"/>
    </location>
</feature>
<dbReference type="Gene3D" id="1.20.1170.10">
    <property type="match status" value="1"/>
</dbReference>
<sequence length="160" mass="17715">MNFLRKIASISFLAVALLLACSSYGLCSQITISETELDELSNNLTQLENNNRGLLSLLQEQNESLMAASQNSTELKNQLTVLQGQLIESQRQIRELRNLLIEAQKSTSEAKNSLETANKELAEASKSLKKLENQRKSIEFKNKILKIAVIGLIGVIAVRG</sequence>